<proteinExistence type="predicted"/>
<evidence type="ECO:0000313" key="1">
    <source>
        <dbReference type="EMBL" id="MBP2416841.1"/>
    </source>
</evidence>
<gene>
    <name evidence="1" type="ORF">JOF54_001763</name>
</gene>
<comment type="caution">
    <text evidence="1">The sequence shown here is derived from an EMBL/GenBank/DDBJ whole genome shotgun (WGS) entry which is preliminary data.</text>
</comment>
<dbReference type="RefSeq" id="WP_210054844.1">
    <property type="nucleotide sequence ID" value="NZ_BAAAMH010000013.1"/>
</dbReference>
<keyword evidence="2" id="KW-1185">Reference proteome</keyword>
<protein>
    <recommendedName>
        <fullName evidence="3">DUF2891 family protein</fullName>
    </recommendedName>
</protein>
<accession>A0ABS4Z759</accession>
<dbReference type="InterPro" id="IPR021365">
    <property type="entry name" value="DUF2891"/>
</dbReference>
<reference evidence="1 2" key="1">
    <citation type="submission" date="2021-03" db="EMBL/GenBank/DDBJ databases">
        <title>Sequencing the genomes of 1000 actinobacteria strains.</title>
        <authorList>
            <person name="Klenk H.-P."/>
        </authorList>
    </citation>
    <scope>NUCLEOTIDE SEQUENCE [LARGE SCALE GENOMIC DNA]</scope>
    <source>
        <strain evidence="1 2">DSM 12936</strain>
    </source>
</reference>
<dbReference type="Pfam" id="PF11199">
    <property type="entry name" value="DUF2891"/>
    <property type="match status" value="1"/>
</dbReference>
<evidence type="ECO:0000313" key="2">
    <source>
        <dbReference type="Proteomes" id="UP000758168"/>
    </source>
</evidence>
<dbReference type="EMBL" id="JAGIOB010000001">
    <property type="protein sequence ID" value="MBP2416841.1"/>
    <property type="molecule type" value="Genomic_DNA"/>
</dbReference>
<organism evidence="1 2">
    <name type="scientific">Microlunatus capsulatus</name>
    <dbReference type="NCBI Taxonomy" id="99117"/>
    <lineage>
        <taxon>Bacteria</taxon>
        <taxon>Bacillati</taxon>
        <taxon>Actinomycetota</taxon>
        <taxon>Actinomycetes</taxon>
        <taxon>Propionibacteriales</taxon>
        <taxon>Propionibacteriaceae</taxon>
        <taxon>Microlunatus</taxon>
    </lineage>
</organism>
<dbReference type="Proteomes" id="UP000758168">
    <property type="component" value="Unassembled WGS sequence"/>
</dbReference>
<sequence>MTTDASSWRATHAEPWARTVLQVLRTPYPYASQHVVEGPDSTDADPLRRHPAFWGSFDWHSSVHMHWSAVRLLTLAPEHLTAGTREALVALLDERLTADAVGAEAAHLRARPTFERPYGWAWAATLAAAAADAPLPRAATWARALEPLADAVADALLAWLPRLAHPVRHGVHSNTAFALALLHEAYGRLGRGDVVEAVEASARRWFADDRDYPARWEPSGSDFLSPALCEADLLRRVLPADAFEPWLAAFLPGLGRAGDPLLGVPEVLDRTDGQAVHLVGLALSRAWQLRLLTPHLPPGRRRRVAEATERQTAAAAGETVDGDFMATHWLVSFALLAATAEEA</sequence>
<evidence type="ECO:0008006" key="3">
    <source>
        <dbReference type="Google" id="ProtNLM"/>
    </source>
</evidence>
<name>A0ABS4Z759_9ACTN</name>